<proteinExistence type="predicted"/>
<feature type="repeat" description="PPR" evidence="2">
    <location>
        <begin position="276"/>
        <end position="310"/>
    </location>
</feature>
<sequence>MQNGGVRPNQYTFSILMSLVSSSCQGKQIHGVMIQSCGLSLSNVVLGNSLISMYGKLGLVDYAFGVFLTMAKVDAISWNSLIWACYRSGCAQLALDQFRLMREIEHSPDQFTVSTVLGVCCDMRDLEKGKQIFAFCFKVGFFSNTIVSSAAIDLLSKCNRLEDAERVFSDLNRWDSAVCNSMISSYEGNGLGENAAQLFVLMLRENIRPTEFTFSSVLSCLSGSLPPDQGSQIHSLIVRTGMDSDSIVASSLVQMYSSVGMIDYAMKIFVNLVEKDLVSWNTIIFGLTYNGRVFKALDIFKALIDKGPLADRITLTGVLLACNYGNLVDEGMRIFSSMEKEYGILPGDEHYVCVVDMLSQAGKLKAAMDVIASMPYELSFALWRSVLRGCAVHGDLKLAESVAERMMELEPKSSLPYLALAREYEMRGRWESVIRVRNAMKRRCADIELVECSWIGLRNQVYAFEADQLVHHGGRDIYTVLKLLFWEMKMEGYV</sequence>
<dbReference type="Gene3D" id="1.25.40.10">
    <property type="entry name" value="Tetratricopeptide repeat domain"/>
    <property type="match status" value="3"/>
</dbReference>
<dbReference type="Pfam" id="PF01535">
    <property type="entry name" value="PPR"/>
    <property type="match status" value="4"/>
</dbReference>
<dbReference type="STRING" id="981085.W9QI23"/>
<evidence type="ECO:0000313" key="3">
    <source>
        <dbReference type="EMBL" id="EXB37670.1"/>
    </source>
</evidence>
<reference evidence="4" key="1">
    <citation type="submission" date="2013-01" db="EMBL/GenBank/DDBJ databases">
        <title>Draft Genome Sequence of a Mulberry Tree, Morus notabilis C.K. Schneid.</title>
        <authorList>
            <person name="He N."/>
            <person name="Zhao S."/>
        </authorList>
    </citation>
    <scope>NUCLEOTIDE SEQUENCE</scope>
</reference>
<dbReference type="GO" id="GO:0003723">
    <property type="term" value="F:RNA binding"/>
    <property type="evidence" value="ECO:0007669"/>
    <property type="project" value="InterPro"/>
</dbReference>
<keyword evidence="1" id="KW-0677">Repeat</keyword>
<dbReference type="Pfam" id="PF13041">
    <property type="entry name" value="PPR_2"/>
    <property type="match status" value="1"/>
</dbReference>
<dbReference type="eggNOG" id="KOG4197">
    <property type="taxonomic scope" value="Eukaryota"/>
</dbReference>
<evidence type="ECO:0000256" key="1">
    <source>
        <dbReference type="ARBA" id="ARBA00022737"/>
    </source>
</evidence>
<dbReference type="InterPro" id="IPR046848">
    <property type="entry name" value="E_motif"/>
</dbReference>
<dbReference type="EMBL" id="KE343643">
    <property type="protein sequence ID" value="EXB37670.1"/>
    <property type="molecule type" value="Genomic_DNA"/>
</dbReference>
<dbReference type="PROSITE" id="PS51375">
    <property type="entry name" value="PPR"/>
    <property type="match status" value="3"/>
</dbReference>
<dbReference type="AlphaFoldDB" id="W9QI23"/>
<dbReference type="NCBIfam" id="TIGR00756">
    <property type="entry name" value="PPR"/>
    <property type="match status" value="1"/>
</dbReference>
<dbReference type="Pfam" id="PF20431">
    <property type="entry name" value="E_motif"/>
    <property type="match status" value="1"/>
</dbReference>
<organism evidence="3 4">
    <name type="scientific">Morus notabilis</name>
    <dbReference type="NCBI Taxonomy" id="981085"/>
    <lineage>
        <taxon>Eukaryota</taxon>
        <taxon>Viridiplantae</taxon>
        <taxon>Streptophyta</taxon>
        <taxon>Embryophyta</taxon>
        <taxon>Tracheophyta</taxon>
        <taxon>Spermatophyta</taxon>
        <taxon>Magnoliopsida</taxon>
        <taxon>eudicotyledons</taxon>
        <taxon>Gunneridae</taxon>
        <taxon>Pentapetalae</taxon>
        <taxon>rosids</taxon>
        <taxon>fabids</taxon>
        <taxon>Rosales</taxon>
        <taxon>Moraceae</taxon>
        <taxon>Moreae</taxon>
        <taxon>Morus</taxon>
    </lineage>
</organism>
<keyword evidence="4" id="KW-1185">Reference proteome</keyword>
<feature type="repeat" description="PPR" evidence="2">
    <location>
        <begin position="175"/>
        <end position="209"/>
    </location>
</feature>
<feature type="repeat" description="PPR" evidence="2">
    <location>
        <begin position="74"/>
        <end position="108"/>
    </location>
</feature>
<protein>
    <recommendedName>
        <fullName evidence="5">Pentatricopeptide repeat-containing protein</fullName>
    </recommendedName>
</protein>
<dbReference type="GO" id="GO:0009451">
    <property type="term" value="P:RNA modification"/>
    <property type="evidence" value="ECO:0007669"/>
    <property type="project" value="InterPro"/>
</dbReference>
<evidence type="ECO:0000313" key="4">
    <source>
        <dbReference type="Proteomes" id="UP000030645"/>
    </source>
</evidence>
<dbReference type="PANTHER" id="PTHR47926">
    <property type="entry name" value="PENTATRICOPEPTIDE REPEAT-CONTAINING PROTEIN"/>
    <property type="match status" value="1"/>
</dbReference>
<name>W9QI23_9ROSA</name>
<dbReference type="FunFam" id="1.25.40.10:FF:000090">
    <property type="entry name" value="Pentatricopeptide repeat-containing protein, chloroplastic"/>
    <property type="match status" value="1"/>
</dbReference>
<dbReference type="Proteomes" id="UP000030645">
    <property type="component" value="Unassembled WGS sequence"/>
</dbReference>
<dbReference type="InterPro" id="IPR011990">
    <property type="entry name" value="TPR-like_helical_dom_sf"/>
</dbReference>
<dbReference type="InterPro" id="IPR002885">
    <property type="entry name" value="PPR_rpt"/>
</dbReference>
<evidence type="ECO:0000256" key="2">
    <source>
        <dbReference type="PROSITE-ProRule" id="PRU00708"/>
    </source>
</evidence>
<accession>W9QI23</accession>
<dbReference type="InterPro" id="IPR046960">
    <property type="entry name" value="PPR_At4g14850-like_plant"/>
</dbReference>
<evidence type="ECO:0008006" key="5">
    <source>
        <dbReference type="Google" id="ProtNLM"/>
    </source>
</evidence>
<dbReference type="PANTHER" id="PTHR47926:SF479">
    <property type="entry name" value="PENTACOTRIPEPTIDE-REPEAT REGION OF PRORP DOMAIN-CONTAINING PROTEIN"/>
    <property type="match status" value="1"/>
</dbReference>
<gene>
    <name evidence="3" type="ORF">L484_021877</name>
</gene>
<dbReference type="PROSITE" id="PS51257">
    <property type="entry name" value="PROKAR_LIPOPROTEIN"/>
    <property type="match status" value="1"/>
</dbReference>